<gene>
    <name evidence="5" type="ORF">OV079_38535</name>
</gene>
<evidence type="ECO:0000256" key="2">
    <source>
        <dbReference type="ARBA" id="ARBA00023125"/>
    </source>
</evidence>
<keyword evidence="2" id="KW-0238">DNA-binding</keyword>
<organism evidence="5 6">
    <name type="scientific">Nannocystis pusilla</name>
    <dbReference type="NCBI Taxonomy" id="889268"/>
    <lineage>
        <taxon>Bacteria</taxon>
        <taxon>Pseudomonadati</taxon>
        <taxon>Myxococcota</taxon>
        <taxon>Polyangia</taxon>
        <taxon>Nannocystales</taxon>
        <taxon>Nannocystaceae</taxon>
        <taxon>Nannocystis</taxon>
    </lineage>
</organism>
<dbReference type="PRINTS" id="PR01727">
    <property type="entry name" value="DNABINDINGHU"/>
</dbReference>
<name>A0A9X3EXG5_9BACT</name>
<evidence type="ECO:0000313" key="5">
    <source>
        <dbReference type="EMBL" id="MCY1011360.1"/>
    </source>
</evidence>
<keyword evidence="6" id="KW-1185">Reference proteome</keyword>
<dbReference type="CDD" id="cd13836">
    <property type="entry name" value="IHF_B"/>
    <property type="match status" value="1"/>
</dbReference>
<feature type="region of interest" description="Disordered" evidence="4">
    <location>
        <begin position="92"/>
        <end position="142"/>
    </location>
</feature>
<dbReference type="Pfam" id="PF00216">
    <property type="entry name" value="Bac_DNA_binding"/>
    <property type="match status" value="1"/>
</dbReference>
<dbReference type="AlphaFoldDB" id="A0A9X3EXG5"/>
<dbReference type="GO" id="GO:0003677">
    <property type="term" value="F:DNA binding"/>
    <property type="evidence" value="ECO:0007669"/>
    <property type="project" value="UniProtKB-KW"/>
</dbReference>
<proteinExistence type="inferred from homology"/>
<comment type="caution">
    <text evidence="5">The sequence shown here is derived from an EMBL/GenBank/DDBJ whole genome shotgun (WGS) entry which is preliminary data.</text>
</comment>
<evidence type="ECO:0000256" key="1">
    <source>
        <dbReference type="ARBA" id="ARBA00010529"/>
    </source>
</evidence>
<protein>
    <submittedName>
        <fullName evidence="5">Integration host factor subunit beta</fullName>
    </submittedName>
</protein>
<feature type="compositionally biased region" description="Low complexity" evidence="4">
    <location>
        <begin position="113"/>
        <end position="126"/>
    </location>
</feature>
<dbReference type="RefSeq" id="WP_267774623.1">
    <property type="nucleotide sequence ID" value="NZ_JAPNKE010000002.1"/>
</dbReference>
<dbReference type="GO" id="GO:0005829">
    <property type="term" value="C:cytosol"/>
    <property type="evidence" value="ECO:0007669"/>
    <property type="project" value="TreeGrafter"/>
</dbReference>
<accession>A0A9X3EXG5</accession>
<dbReference type="SUPFAM" id="SSF47729">
    <property type="entry name" value="IHF-like DNA-binding proteins"/>
    <property type="match status" value="1"/>
</dbReference>
<evidence type="ECO:0000313" key="6">
    <source>
        <dbReference type="Proteomes" id="UP001150924"/>
    </source>
</evidence>
<comment type="similarity">
    <text evidence="1 3">Belongs to the bacterial histone-like protein family.</text>
</comment>
<dbReference type="Gene3D" id="4.10.520.10">
    <property type="entry name" value="IHF-like DNA-binding proteins"/>
    <property type="match status" value="1"/>
</dbReference>
<dbReference type="SMART" id="SM00411">
    <property type="entry name" value="BHL"/>
    <property type="match status" value="1"/>
</dbReference>
<dbReference type="Proteomes" id="UP001150924">
    <property type="component" value="Unassembled WGS sequence"/>
</dbReference>
<dbReference type="GO" id="GO:0030527">
    <property type="term" value="F:structural constituent of chromatin"/>
    <property type="evidence" value="ECO:0007669"/>
    <property type="project" value="InterPro"/>
</dbReference>
<dbReference type="PANTHER" id="PTHR33175:SF5">
    <property type="entry name" value="INTEGRATION HOST FACTOR SUBUNIT BETA"/>
    <property type="match status" value="1"/>
</dbReference>
<dbReference type="InterPro" id="IPR010992">
    <property type="entry name" value="IHF-like_DNA-bd_dom_sf"/>
</dbReference>
<evidence type="ECO:0000256" key="3">
    <source>
        <dbReference type="RuleBase" id="RU003939"/>
    </source>
</evidence>
<evidence type="ECO:0000256" key="4">
    <source>
        <dbReference type="SAM" id="MobiDB-lite"/>
    </source>
</evidence>
<reference evidence="5" key="1">
    <citation type="submission" date="2022-11" db="EMBL/GenBank/DDBJ databases">
        <title>Minimal conservation of predation-associated metabolite biosynthetic gene clusters underscores biosynthetic potential of Myxococcota including descriptions for ten novel species: Archangium lansinium sp. nov., Myxococcus landrumus sp. nov., Nannocystis bai.</title>
        <authorList>
            <person name="Ahearne A."/>
            <person name="Stevens C."/>
            <person name="Phillips K."/>
        </authorList>
    </citation>
    <scope>NUCLEOTIDE SEQUENCE</scope>
    <source>
        <strain evidence="5">Na p29</strain>
    </source>
</reference>
<dbReference type="InterPro" id="IPR000119">
    <property type="entry name" value="Hist_DNA-bd"/>
</dbReference>
<sequence>MTKSELIERVSEAAKLTKGKAELVVGTIFGAMTEAMVRGEGIEIRGFGSFTVRQYKSYEGRNPRTGGSVHVKPKRLPFFKVGKELRARVNLSTAPLAEDDGDDVEVQERKTTAPKPAAAAPAAAKPRPAPKLREEHLSEDEI</sequence>
<dbReference type="PANTHER" id="PTHR33175">
    <property type="entry name" value="DNA-BINDING PROTEIN HU"/>
    <property type="match status" value="1"/>
</dbReference>
<dbReference type="EMBL" id="JAPNKE010000002">
    <property type="protein sequence ID" value="MCY1011360.1"/>
    <property type="molecule type" value="Genomic_DNA"/>
</dbReference>